<reference evidence="7" key="2">
    <citation type="submission" date="2023-07" db="EMBL/GenBank/DDBJ databases">
        <authorList>
            <person name="Shen H."/>
        </authorList>
    </citation>
    <scope>NUCLEOTIDE SEQUENCE</scope>
    <source>
        <strain evidence="7">TNR-22</strain>
    </source>
</reference>
<dbReference type="RefSeq" id="WP_304374950.1">
    <property type="nucleotide sequence ID" value="NZ_JAUOZU010000003.1"/>
</dbReference>
<keyword evidence="4" id="KW-0472">Membrane</keyword>
<sequence>MTEAPKPSLVRKIILRSFATLAGLLALLVAFLAFVAATGIGSQFLAGQAARLASSTDLTITIEGTENLLGSDTRVKRITLADTKGPFAEIEGVAIDWSLRELLTLRFHATDLVADSIRFDRLPVTIEPSQPSSGEFSLPVEVKIDRIELARIVLGKELVKQETVLALAGSAQAVEDRISAQITALQAERPEAQARIDLDYRINSQSLTANASISEPKNGIIARLLALPGLPPVAIDIAGKGPLSDWSGTIAADVDAQRIYDAEFRHALVDTGLHTIVLKGDGQLGALMPPDLKSLFAGRTLLNLEAGFDANGLVTITSGEARNDSLILTAGGTLDPNGAADLLVKLEAPQGEIDFGWTLASGSLAAKIKSAEMRIAGTYAAATLDASATIGSLALPQGTFGSVTLTAKSGDLDLGKRTGTIEARLTAADIAMADPALARLVAAPAEVRTTLRLGEVEWSIDRLALESPEIGGTLAARFIPGTQALTAQLKTFVRSGAILPADLAARAGETVSLSAELSGTLGEHLALSNATVKSGLATIDATGSLDGDSITLDLKGTVPELAALSPTLAGKADLVASLSGSVTAPDLKLELAIPEGKIAGQSLQALTATIAGKADANDPRARLDLTASLAGQAITGGLDLVRSNGALNLSGIVFEAAPNRITGALSLDDAFKPKGQFDLALSDLGRLAALVGVEATGALSGKTTIEPAKDGLSVNLAATGETISSAGVTITKPDLALVFNSTNGGTLTGQFQAKALSSAAGPIDNLTLKLEGALAQINYQLDATYDQAPVTLAGTIRNDADGQAIEIAQLSATPRGIPVALELPAIISIKEGVTSIDAFALAVDSGSLTLAGTAGKDLNLTAKLDHLPAAIANRFAEGAGLSGTVTASATITGPASKPEIRFTVGIPDLGASALGAAGVKPLDIKLDGGLADNRMQFKATATNTDALALSANGTIGLESGNPADIALTGQVPLNVALASLDTRGRKIAGRAEIAATLKGPIASATLAGKIRTDKATDAELGDFGLTADLGGQLPDRFQLDSLSVRTNAFEAAGKAGYAAGDVSADIKGRLSDIRLLLPDASGAADFTLSAAGKLPALPVTATVLMQDASLAGRKVKDLTVRLDGVADSTAPTAKITVNGSLDGQVVDIAADVVGKQGQFSLPSLSAKIGKNTASGAIALGDNFLPAGKVSFNLPDIGLLAALAAQKASGDLAGEIDIASSNNRISATVKASGKGIEAAGARIDQPRINLVIEDIAAGRISGTIAAKTITSGENRIGDLALAFDRAGNQTGFDLKSLFDGKPLTAKGSLNQTADGLAIALDAFQGTPRKIPVRLQKPTVIQILNGGARLDGLSIEAGKGNVTVSGTAGDRLDLKIGVRALPLSLANIFSPGLGAEGSLDASITAKGSAAAPSVSYDVTLKNVAASQTKSLGLKAFAIGAKGKLENNVVSVVLSASNPDRLQIRLGGTAGLAKGNPLNLTVDGTLPFAVASGILAQQGIAVKGDAKLALKIAGAAADPQISGTISTSGSELTVIRQNLVLEKLNARVALTGKQATIEAMTANLRGGGSVAVSGTVGFAPGSGFPANLAIKLDNAVYTDGKLVASKLSGDLKVTGNLLAGPRLGGTINIARADITIPEKLPSSLAQIKVKHKNASPEIKEQARELAADRGSQDKGKESSGLVLDLKISAPRKIFVRGRGLDAELGGDVTITGSSAAPNVSGGFTMRRGRLAIAGKRLDFSSGTISFGGGMLPELNLVATSTVSSTTVSVTVSGLADNPAFTFSSSPALPQDEVLAMLIFGRTSTGLSPVQIAILADAVATLSGGQSNSLFNKLRQGLGVDNLDVGTDDSGKASVTAGKYLNNRTYLELKQESDNSSKAAINLDIGKGVKLRGEAGSDGSAATGIFYEKEY</sequence>
<comment type="caution">
    <text evidence="7">The sequence shown here is derived from an EMBL/GenBank/DDBJ whole genome shotgun (WGS) entry which is preliminary data.</text>
</comment>
<evidence type="ECO:0000256" key="4">
    <source>
        <dbReference type="ARBA" id="ARBA00023136"/>
    </source>
</evidence>
<evidence type="ECO:0000313" key="7">
    <source>
        <dbReference type="EMBL" id="MDO6963060.1"/>
    </source>
</evidence>
<reference evidence="7" key="1">
    <citation type="journal article" date="2015" name="Int. J. Syst. Evol. Microbiol.">
        <title>Rhizobium alvei sp. nov., isolated from a freshwater river.</title>
        <authorList>
            <person name="Sheu S.Y."/>
            <person name="Huang H.W."/>
            <person name="Young C.C."/>
            <person name="Chen W.M."/>
        </authorList>
    </citation>
    <scope>NUCLEOTIDE SEQUENCE</scope>
    <source>
        <strain evidence="7">TNR-22</strain>
    </source>
</reference>
<dbReference type="Proteomes" id="UP001174932">
    <property type="component" value="Unassembled WGS sequence"/>
</dbReference>
<gene>
    <name evidence="7" type="ORF">Q4481_03770</name>
</gene>
<dbReference type="InterPro" id="IPR007452">
    <property type="entry name" value="TamB_C"/>
</dbReference>
<dbReference type="PANTHER" id="PTHR36985:SF1">
    <property type="entry name" value="TRANSLOCATION AND ASSEMBLY MODULE SUBUNIT TAMB"/>
    <property type="match status" value="1"/>
</dbReference>
<keyword evidence="3" id="KW-1133">Transmembrane helix</keyword>
<evidence type="ECO:0000256" key="3">
    <source>
        <dbReference type="ARBA" id="ARBA00022989"/>
    </source>
</evidence>
<evidence type="ECO:0000313" key="8">
    <source>
        <dbReference type="Proteomes" id="UP001174932"/>
    </source>
</evidence>
<evidence type="ECO:0000259" key="6">
    <source>
        <dbReference type="Pfam" id="PF04357"/>
    </source>
</evidence>
<feature type="compositionally biased region" description="Basic and acidic residues" evidence="5">
    <location>
        <begin position="1654"/>
        <end position="1674"/>
    </location>
</feature>
<dbReference type="Pfam" id="PF04357">
    <property type="entry name" value="TamB"/>
    <property type="match status" value="1"/>
</dbReference>
<protein>
    <submittedName>
        <fullName evidence="7">Translocation/assembly module TamB domain-containing protein</fullName>
    </submittedName>
</protein>
<evidence type="ECO:0000256" key="5">
    <source>
        <dbReference type="SAM" id="MobiDB-lite"/>
    </source>
</evidence>
<dbReference type="PANTHER" id="PTHR36985">
    <property type="entry name" value="TRANSLOCATION AND ASSEMBLY MODULE SUBUNIT TAMB"/>
    <property type="match status" value="1"/>
</dbReference>
<organism evidence="7 8">
    <name type="scientific">Rhizobium alvei</name>
    <dbReference type="NCBI Taxonomy" id="1132659"/>
    <lineage>
        <taxon>Bacteria</taxon>
        <taxon>Pseudomonadati</taxon>
        <taxon>Pseudomonadota</taxon>
        <taxon>Alphaproteobacteria</taxon>
        <taxon>Hyphomicrobiales</taxon>
        <taxon>Rhizobiaceae</taxon>
        <taxon>Rhizobium/Agrobacterium group</taxon>
        <taxon>Rhizobium</taxon>
    </lineage>
</organism>
<evidence type="ECO:0000256" key="2">
    <source>
        <dbReference type="ARBA" id="ARBA00022692"/>
    </source>
</evidence>
<feature type="domain" description="Translocation and assembly module TamB C-terminal" evidence="6">
    <location>
        <begin position="1556"/>
        <end position="1907"/>
    </location>
</feature>
<evidence type="ECO:0000256" key="1">
    <source>
        <dbReference type="ARBA" id="ARBA00004167"/>
    </source>
</evidence>
<name>A0ABT8YHA4_9HYPH</name>
<keyword evidence="2" id="KW-0812">Transmembrane</keyword>
<keyword evidence="8" id="KW-1185">Reference proteome</keyword>
<dbReference type="EMBL" id="JAUOZU010000003">
    <property type="protein sequence ID" value="MDO6963060.1"/>
    <property type="molecule type" value="Genomic_DNA"/>
</dbReference>
<accession>A0ABT8YHA4</accession>
<proteinExistence type="predicted"/>
<feature type="region of interest" description="Disordered" evidence="5">
    <location>
        <begin position="1648"/>
        <end position="1674"/>
    </location>
</feature>
<comment type="subcellular location">
    <subcellularLocation>
        <location evidence="1">Membrane</location>
        <topology evidence="1">Single-pass membrane protein</topology>
    </subcellularLocation>
</comment>